<gene>
    <name evidence="1" type="ORF">Cboi01_000672300</name>
</gene>
<proteinExistence type="predicted"/>
<organism evidence="1 2">
    <name type="scientific">Candida boidinii</name>
    <name type="common">Yeast</name>
    <dbReference type="NCBI Taxonomy" id="5477"/>
    <lineage>
        <taxon>Eukaryota</taxon>
        <taxon>Fungi</taxon>
        <taxon>Dikarya</taxon>
        <taxon>Ascomycota</taxon>
        <taxon>Saccharomycotina</taxon>
        <taxon>Pichiomycetes</taxon>
        <taxon>Pichiales</taxon>
        <taxon>Pichiaceae</taxon>
        <taxon>Ogataea</taxon>
        <taxon>Ogataea/Candida clade</taxon>
    </lineage>
</organism>
<accession>A0ACB5UBV5</accession>
<name>A0ACB5UBV5_CANBO</name>
<evidence type="ECO:0000313" key="2">
    <source>
        <dbReference type="Proteomes" id="UP001165101"/>
    </source>
</evidence>
<comment type="caution">
    <text evidence="1">The sequence shown here is derived from an EMBL/GenBank/DDBJ whole genome shotgun (WGS) entry which is preliminary data.</text>
</comment>
<keyword evidence="2" id="KW-1185">Reference proteome</keyword>
<dbReference type="Proteomes" id="UP001165101">
    <property type="component" value="Unassembled WGS sequence"/>
</dbReference>
<protein>
    <submittedName>
        <fullName evidence="1">Unnamed protein product</fullName>
    </submittedName>
</protein>
<sequence length="141" mass="15141">MPSSFSSNSVINGNKGNKSFTFGSNEDDEDDDEDEDDGMMINTRPKLSSVQQNSSSSIPHFHSSRTPSFTNAISQATSTSGTSGDFVTTSTESDRRILLSTLSNSNIHDSINVNESNNINTTTNDDVNSSNTNTEIDQSGC</sequence>
<reference evidence="1" key="1">
    <citation type="submission" date="2023-04" db="EMBL/GenBank/DDBJ databases">
        <title>Candida boidinii NBRC 1967.</title>
        <authorList>
            <person name="Ichikawa N."/>
            <person name="Sato H."/>
            <person name="Tonouchi N."/>
        </authorList>
    </citation>
    <scope>NUCLEOTIDE SEQUENCE</scope>
    <source>
        <strain evidence="1">NBRC 1967</strain>
    </source>
</reference>
<dbReference type="EMBL" id="BSXV01008970">
    <property type="protein sequence ID" value="GMF06860.1"/>
    <property type="molecule type" value="Genomic_DNA"/>
</dbReference>
<evidence type="ECO:0000313" key="1">
    <source>
        <dbReference type="EMBL" id="GMF06860.1"/>
    </source>
</evidence>